<keyword evidence="3" id="KW-1185">Reference proteome</keyword>
<name>A0ABD1YNI8_9MARC</name>
<feature type="region of interest" description="Disordered" evidence="1">
    <location>
        <begin position="1"/>
        <end position="24"/>
    </location>
</feature>
<evidence type="ECO:0000313" key="2">
    <source>
        <dbReference type="EMBL" id="KAL2632342.1"/>
    </source>
</evidence>
<reference evidence="2 3" key="1">
    <citation type="submission" date="2024-09" db="EMBL/GenBank/DDBJ databases">
        <title>Chromosome-scale assembly of Riccia fluitans.</title>
        <authorList>
            <person name="Paukszto L."/>
            <person name="Sawicki J."/>
            <person name="Karawczyk K."/>
            <person name="Piernik-Szablinska J."/>
            <person name="Szczecinska M."/>
            <person name="Mazdziarz M."/>
        </authorList>
    </citation>
    <scope>NUCLEOTIDE SEQUENCE [LARGE SCALE GENOMIC DNA]</scope>
    <source>
        <strain evidence="2">Rf_01</strain>
        <tissue evidence="2">Aerial parts of the thallus</tissue>
    </source>
</reference>
<accession>A0ABD1YNI8</accession>
<evidence type="ECO:0000313" key="3">
    <source>
        <dbReference type="Proteomes" id="UP001605036"/>
    </source>
</evidence>
<comment type="caution">
    <text evidence="2">The sequence shown here is derived from an EMBL/GenBank/DDBJ whole genome shotgun (WGS) entry which is preliminary data.</text>
</comment>
<organism evidence="2 3">
    <name type="scientific">Riccia fluitans</name>
    <dbReference type="NCBI Taxonomy" id="41844"/>
    <lineage>
        <taxon>Eukaryota</taxon>
        <taxon>Viridiplantae</taxon>
        <taxon>Streptophyta</taxon>
        <taxon>Embryophyta</taxon>
        <taxon>Marchantiophyta</taxon>
        <taxon>Marchantiopsida</taxon>
        <taxon>Marchantiidae</taxon>
        <taxon>Marchantiales</taxon>
        <taxon>Ricciaceae</taxon>
        <taxon>Riccia</taxon>
    </lineage>
</organism>
<proteinExistence type="predicted"/>
<dbReference type="AlphaFoldDB" id="A0ABD1YNI8"/>
<sequence>MESLLGTDASNAQATQNGSELDPHEEMAIVQIDQIDEPQPRREVGDARSKNLFDDESNPLRTGAHCTNNGSEEDDDEEILIVDMDHIDKPGVDGEDLLEPGDGIA</sequence>
<protein>
    <submittedName>
        <fullName evidence="2">Uncharacterized protein</fullName>
    </submittedName>
</protein>
<feature type="compositionally biased region" description="Polar residues" evidence="1">
    <location>
        <begin position="8"/>
        <end position="19"/>
    </location>
</feature>
<dbReference type="EMBL" id="JBHFFA010000004">
    <property type="protein sequence ID" value="KAL2632342.1"/>
    <property type="molecule type" value="Genomic_DNA"/>
</dbReference>
<evidence type="ECO:0000256" key="1">
    <source>
        <dbReference type="SAM" id="MobiDB-lite"/>
    </source>
</evidence>
<feature type="region of interest" description="Disordered" evidence="1">
    <location>
        <begin position="36"/>
        <end position="73"/>
    </location>
</feature>
<feature type="compositionally biased region" description="Basic and acidic residues" evidence="1">
    <location>
        <begin position="38"/>
        <end position="53"/>
    </location>
</feature>
<dbReference type="Proteomes" id="UP001605036">
    <property type="component" value="Unassembled WGS sequence"/>
</dbReference>
<gene>
    <name evidence="2" type="ORF">R1flu_017028</name>
</gene>